<keyword evidence="3" id="KW-1185">Reference proteome</keyword>
<organism evidence="2 3">
    <name type="scientific">Teratosphaeria nubilosa</name>
    <dbReference type="NCBI Taxonomy" id="161662"/>
    <lineage>
        <taxon>Eukaryota</taxon>
        <taxon>Fungi</taxon>
        <taxon>Dikarya</taxon>
        <taxon>Ascomycota</taxon>
        <taxon>Pezizomycotina</taxon>
        <taxon>Dothideomycetes</taxon>
        <taxon>Dothideomycetidae</taxon>
        <taxon>Mycosphaerellales</taxon>
        <taxon>Teratosphaeriaceae</taxon>
        <taxon>Teratosphaeria</taxon>
    </lineage>
</organism>
<evidence type="ECO:0000313" key="3">
    <source>
        <dbReference type="Proteomes" id="UP000799436"/>
    </source>
</evidence>
<evidence type="ECO:0000313" key="2">
    <source>
        <dbReference type="EMBL" id="KAF2765131.1"/>
    </source>
</evidence>
<evidence type="ECO:0008006" key="4">
    <source>
        <dbReference type="Google" id="ProtNLM"/>
    </source>
</evidence>
<reference evidence="2" key="1">
    <citation type="journal article" date="2020" name="Stud. Mycol.">
        <title>101 Dothideomycetes genomes: a test case for predicting lifestyles and emergence of pathogens.</title>
        <authorList>
            <person name="Haridas S."/>
            <person name="Albert R."/>
            <person name="Binder M."/>
            <person name="Bloem J."/>
            <person name="Labutti K."/>
            <person name="Salamov A."/>
            <person name="Andreopoulos B."/>
            <person name="Baker S."/>
            <person name="Barry K."/>
            <person name="Bills G."/>
            <person name="Bluhm B."/>
            <person name="Cannon C."/>
            <person name="Castanera R."/>
            <person name="Culley D."/>
            <person name="Daum C."/>
            <person name="Ezra D."/>
            <person name="Gonzalez J."/>
            <person name="Henrissat B."/>
            <person name="Kuo A."/>
            <person name="Liang C."/>
            <person name="Lipzen A."/>
            <person name="Lutzoni F."/>
            <person name="Magnuson J."/>
            <person name="Mondo S."/>
            <person name="Nolan M."/>
            <person name="Ohm R."/>
            <person name="Pangilinan J."/>
            <person name="Park H.-J."/>
            <person name="Ramirez L."/>
            <person name="Alfaro M."/>
            <person name="Sun H."/>
            <person name="Tritt A."/>
            <person name="Yoshinaga Y."/>
            <person name="Zwiers L.-H."/>
            <person name="Turgeon B."/>
            <person name="Goodwin S."/>
            <person name="Spatafora J."/>
            <person name="Crous P."/>
            <person name="Grigoriev I."/>
        </authorList>
    </citation>
    <scope>NUCLEOTIDE SEQUENCE</scope>
    <source>
        <strain evidence="2">CBS 116005</strain>
    </source>
</reference>
<dbReference type="EMBL" id="ML995900">
    <property type="protein sequence ID" value="KAF2765131.1"/>
    <property type="molecule type" value="Genomic_DNA"/>
</dbReference>
<dbReference type="AlphaFoldDB" id="A0A6G1KWW4"/>
<sequence>MILRFFVLPNLVLGVAGVAQSVERVALSQTRRIDTSRSRVRAPPSASPILLGRSIQRHNNQDSLQLPFCFLRPLFFCGSRKAMLVAE</sequence>
<dbReference type="Proteomes" id="UP000799436">
    <property type="component" value="Unassembled WGS sequence"/>
</dbReference>
<evidence type="ECO:0000256" key="1">
    <source>
        <dbReference type="SAM" id="SignalP"/>
    </source>
</evidence>
<protein>
    <recommendedName>
        <fullName evidence="4">Secreted protein</fullName>
    </recommendedName>
</protein>
<name>A0A6G1KWW4_9PEZI</name>
<feature type="signal peptide" evidence="1">
    <location>
        <begin position="1"/>
        <end position="17"/>
    </location>
</feature>
<gene>
    <name evidence="2" type="ORF">EJ03DRAFT_219758</name>
</gene>
<proteinExistence type="predicted"/>
<accession>A0A6G1KWW4</accession>
<feature type="chain" id="PRO_5026242485" description="Secreted protein" evidence="1">
    <location>
        <begin position="18"/>
        <end position="87"/>
    </location>
</feature>
<keyword evidence="1" id="KW-0732">Signal</keyword>